<dbReference type="OrthoDB" id="9808564at2"/>
<dbReference type="Gene3D" id="3.40.366.10">
    <property type="entry name" value="Malonyl-Coenzyme A Acyl Carrier Protein, domain 2"/>
    <property type="match status" value="1"/>
</dbReference>
<dbReference type="Pfam" id="PF22924">
    <property type="entry name" value="ACOX_C_alpha1"/>
    <property type="match status" value="1"/>
</dbReference>
<dbReference type="InterPro" id="IPR002655">
    <property type="entry name" value="Acyl-CoA_oxidase_C"/>
</dbReference>
<comment type="cofactor">
    <cofactor evidence="1">
        <name>FAD</name>
        <dbReference type="ChEBI" id="CHEBI:57692"/>
    </cofactor>
</comment>
<evidence type="ECO:0000256" key="1">
    <source>
        <dbReference type="ARBA" id="ARBA00001974"/>
    </source>
</evidence>
<dbReference type="InterPro" id="IPR055060">
    <property type="entry name" value="ACOX_C_alpha1"/>
</dbReference>
<dbReference type="PANTHER" id="PTHR10909">
    <property type="entry name" value="ELECTRON TRANSPORT OXIDOREDUCTASE"/>
    <property type="match status" value="1"/>
</dbReference>
<evidence type="ECO:0000256" key="7">
    <source>
        <dbReference type="ARBA" id="ARBA00023098"/>
    </source>
</evidence>
<gene>
    <name evidence="9" type="ORF">PS417_26075</name>
</gene>
<dbReference type="InterPro" id="IPR001227">
    <property type="entry name" value="Ac_transferase_dom_sf"/>
</dbReference>
<dbReference type="InterPro" id="IPR046373">
    <property type="entry name" value="Acyl-CoA_Oxase/DH_mid-dom_sf"/>
</dbReference>
<dbReference type="InterPro" id="IPR012258">
    <property type="entry name" value="Acyl-CoA_oxidase"/>
</dbReference>
<evidence type="ECO:0000256" key="6">
    <source>
        <dbReference type="ARBA" id="ARBA00023002"/>
    </source>
</evidence>
<dbReference type="GO" id="GO:0016740">
    <property type="term" value="F:transferase activity"/>
    <property type="evidence" value="ECO:0007669"/>
    <property type="project" value="InterPro"/>
</dbReference>
<dbReference type="GO" id="GO:0005504">
    <property type="term" value="F:fatty acid binding"/>
    <property type="evidence" value="ECO:0007669"/>
    <property type="project" value="TreeGrafter"/>
</dbReference>
<protein>
    <recommendedName>
        <fullName evidence="8">Malonyl-CoA:ACP transacylase (MAT) domain-containing protein</fullName>
    </recommendedName>
</protein>
<dbReference type="eggNOG" id="COG3321">
    <property type="taxonomic scope" value="Bacteria"/>
</dbReference>
<dbReference type="GO" id="GO:0071949">
    <property type="term" value="F:FAD binding"/>
    <property type="evidence" value="ECO:0007669"/>
    <property type="project" value="InterPro"/>
</dbReference>
<dbReference type="AlphaFoldDB" id="A0A1N7UPR4"/>
<evidence type="ECO:0000256" key="4">
    <source>
        <dbReference type="ARBA" id="ARBA00022827"/>
    </source>
</evidence>
<dbReference type="SUPFAM" id="SSF52151">
    <property type="entry name" value="FabD/lysophospholipase-like"/>
    <property type="match status" value="1"/>
</dbReference>
<dbReference type="Gene3D" id="1.20.140.10">
    <property type="entry name" value="Butyryl-CoA Dehydrogenase, subunit A, domain 3"/>
    <property type="match status" value="2"/>
</dbReference>
<dbReference type="FunFam" id="1.20.140.10:FF:000007">
    <property type="entry name" value="Acyl-coenzyme A oxidase"/>
    <property type="match status" value="1"/>
</dbReference>
<organism evidence="9 10">
    <name type="scientific">Pseudomonas simiae</name>
    <dbReference type="NCBI Taxonomy" id="321846"/>
    <lineage>
        <taxon>Bacteria</taxon>
        <taxon>Pseudomonadati</taxon>
        <taxon>Pseudomonadota</taxon>
        <taxon>Gammaproteobacteria</taxon>
        <taxon>Pseudomonadales</taxon>
        <taxon>Pseudomonadaceae</taxon>
        <taxon>Pseudomonas</taxon>
    </lineage>
</organism>
<accession>A0A1N7UPR4</accession>
<evidence type="ECO:0000313" key="9">
    <source>
        <dbReference type="EMBL" id="AIB38983.1"/>
    </source>
</evidence>
<keyword evidence="6" id="KW-0560">Oxidoreductase</keyword>
<evidence type="ECO:0000256" key="3">
    <source>
        <dbReference type="ARBA" id="ARBA00022630"/>
    </source>
</evidence>
<sequence>MSTLPNITRHTFTFCFPGQGNDPCGALADLHQHAEELRGSIESTLALIEHEAAQHEPGLQPGLVTQVLLTHQHALPLPSGVMQLALYGAAVVLNQLLHDAGVRPALILAQSFGEIAARVCAGVLSIEQGVAAVCALNAAYRSEEGRGGMLLINLAPQKTQALLDRWPELKLELGSVNAPEQCIISGEMSGLNGLLERYGDNTPPLRWVPIAYASHYSAHRHVAEVMNARLQPLKQQPFRMPIYSTVLRRCYRHGEDLHELFTRGVTHPTDLPKTLTTLAPDHRRLFIDMGVNRGMSMCILKSLRDAKTYTPLAAPPNALRQLLVDSQTLNVLRPLVNGPVSAQTQAHMAYTFSDPQLHPQTNQSAHDGHRHTYWRLQHLLKQLPDGIHGFKQPEWLMAVATHAAINDPSLFMGCVIQQGLCIGTLLAFEQDHPHAARWRRELETGESLGVYALTEIGRSNSHMAPCLEAVFDTDTRTFVLNTPNNAALKFANVGINNLNKMGVVFAELTVQDQRCGVFAFVLPLSDAQGPCPGIEMSSPAEIRAVPLDYGVLRFNQVRISFDAWLCDGAHIDDSNRFHDPLGNTDRRLIRSLFAPKNVWAMVGTGLSSVMLACATLALTHANRRTTQARIGNGTSLLDFRTQRRALFGCLATAYVMKSFANDCACLWIEGTASQSSLDNTGAGEVTWTPWAAISQRLALLKALCAPAAEAVATECRLRCGVAGALNLNRFADYEGMAKIYQDAGGNNRMILLDAAKVLIGQPLSKPTPPDPQAELDDPEYSLSMARTLEYRLLKEVADHVAARRTLGEDDMQVWNSKLMVVARAGEAHAQRLAIESAVKAGDSLPPGLAKDLVNALCGLYVLDYLHKHAAWYISEGLMDSTRYRALEEQLNRLSDFLAPHALLLIDAFGHGEATRAAIARAEPYADALTAKLQWAQG</sequence>
<dbReference type="InterPro" id="IPR009100">
    <property type="entry name" value="AcylCoA_DH/oxidase_NM_dom_sf"/>
</dbReference>
<dbReference type="Pfam" id="PF01756">
    <property type="entry name" value="ACOX"/>
    <property type="match status" value="1"/>
</dbReference>
<feature type="domain" description="Malonyl-CoA:ACP transacylase (MAT)" evidence="8">
    <location>
        <begin position="15"/>
        <end position="317"/>
    </location>
</feature>
<proteinExistence type="inferred from homology"/>
<dbReference type="GO" id="GO:0033540">
    <property type="term" value="P:fatty acid beta-oxidation using acyl-CoA oxidase"/>
    <property type="evidence" value="ECO:0007669"/>
    <property type="project" value="TreeGrafter"/>
</dbReference>
<evidence type="ECO:0000259" key="8">
    <source>
        <dbReference type="SMART" id="SM00827"/>
    </source>
</evidence>
<comment type="similarity">
    <text evidence="2">Belongs to the acyl-CoA oxidase family.</text>
</comment>
<dbReference type="Pfam" id="PF00698">
    <property type="entry name" value="Acyl_transf_1"/>
    <property type="match status" value="1"/>
</dbReference>
<dbReference type="InterPro" id="IPR036250">
    <property type="entry name" value="AcylCo_DH-like_C"/>
</dbReference>
<dbReference type="eggNOG" id="COG1960">
    <property type="taxonomic scope" value="Bacteria"/>
</dbReference>
<dbReference type="InterPro" id="IPR016035">
    <property type="entry name" value="Acyl_Trfase/lysoPLipase"/>
</dbReference>
<dbReference type="Proteomes" id="UP000027308">
    <property type="component" value="Chromosome"/>
</dbReference>
<dbReference type="RefSeq" id="WP_010207050.1">
    <property type="nucleotide sequence ID" value="NZ_CP007637.1"/>
</dbReference>
<dbReference type="Gene3D" id="2.40.110.10">
    <property type="entry name" value="Butyryl-CoA Dehydrogenase, subunit A, domain 2"/>
    <property type="match status" value="1"/>
</dbReference>
<keyword evidence="7" id="KW-0443">Lipid metabolism</keyword>
<keyword evidence="4" id="KW-0274">FAD</keyword>
<dbReference type="SUPFAM" id="SSF47203">
    <property type="entry name" value="Acyl-CoA dehydrogenase C-terminal domain-like"/>
    <property type="match status" value="2"/>
</dbReference>
<keyword evidence="5" id="KW-0276">Fatty acid metabolism</keyword>
<reference evidence="9 10" key="1">
    <citation type="submission" date="2014-05" db="EMBL/GenBank/DDBJ databases">
        <title>Pseudomonas simiae WCS417.</title>
        <authorList>
            <person name="Berendsen R.L."/>
        </authorList>
    </citation>
    <scope>NUCLEOTIDE SEQUENCE [LARGE SCALE GENOMIC DNA]</scope>
    <source>
        <strain evidence="9 10">WCS417</strain>
    </source>
</reference>
<dbReference type="InterPro" id="IPR014043">
    <property type="entry name" value="Acyl_transferase_dom"/>
</dbReference>
<dbReference type="SUPFAM" id="SSF56645">
    <property type="entry name" value="Acyl-CoA dehydrogenase NM domain-like"/>
    <property type="match status" value="1"/>
</dbReference>
<dbReference type="EMBL" id="CP007637">
    <property type="protein sequence ID" value="AIB38983.1"/>
    <property type="molecule type" value="Genomic_DNA"/>
</dbReference>
<dbReference type="GO" id="GO:0055088">
    <property type="term" value="P:lipid homeostasis"/>
    <property type="evidence" value="ECO:0007669"/>
    <property type="project" value="TreeGrafter"/>
</dbReference>
<evidence type="ECO:0000313" key="10">
    <source>
        <dbReference type="Proteomes" id="UP000027308"/>
    </source>
</evidence>
<keyword evidence="3" id="KW-0285">Flavoprotein</keyword>
<dbReference type="PANTHER" id="PTHR10909:SF382">
    <property type="entry name" value="ACYL-COENZYME A OXIDASE"/>
    <property type="match status" value="1"/>
</dbReference>
<evidence type="ECO:0000256" key="5">
    <source>
        <dbReference type="ARBA" id="ARBA00022832"/>
    </source>
</evidence>
<dbReference type="SMART" id="SM00827">
    <property type="entry name" value="PKS_AT"/>
    <property type="match status" value="1"/>
</dbReference>
<name>A0A1N7UPR4_9PSED</name>
<dbReference type="GO" id="GO:0003997">
    <property type="term" value="F:acyl-CoA oxidase activity"/>
    <property type="evidence" value="ECO:0007669"/>
    <property type="project" value="InterPro"/>
</dbReference>
<evidence type="ECO:0000256" key="2">
    <source>
        <dbReference type="ARBA" id="ARBA00006288"/>
    </source>
</evidence>